<dbReference type="InterPro" id="IPR050194">
    <property type="entry name" value="Glycosyltransferase_grp1"/>
</dbReference>
<comment type="caution">
    <text evidence="5">The sequence shown here is derived from an EMBL/GenBank/DDBJ whole genome shotgun (WGS) entry which is preliminary data.</text>
</comment>
<dbReference type="CDD" id="cd03814">
    <property type="entry name" value="GT4-like"/>
    <property type="match status" value="1"/>
</dbReference>
<gene>
    <name evidence="5" type="ORF">BJY26_000722</name>
</gene>
<dbReference type="SUPFAM" id="SSF53756">
    <property type="entry name" value="UDP-Glycosyltransferase/glycogen phosphorylase"/>
    <property type="match status" value="1"/>
</dbReference>
<evidence type="ECO:0000256" key="2">
    <source>
        <dbReference type="ARBA" id="ARBA00022676"/>
    </source>
</evidence>
<dbReference type="Pfam" id="PF13692">
    <property type="entry name" value="Glyco_trans_1_4"/>
    <property type="match status" value="1"/>
</dbReference>
<dbReference type="GO" id="GO:0016757">
    <property type="term" value="F:glycosyltransferase activity"/>
    <property type="evidence" value="ECO:0007669"/>
    <property type="project" value="UniProtKB-KW"/>
</dbReference>
<dbReference type="PANTHER" id="PTHR45947:SF3">
    <property type="entry name" value="SULFOQUINOVOSYL TRANSFERASE SQD2"/>
    <property type="match status" value="1"/>
</dbReference>
<reference evidence="5 6" key="1">
    <citation type="submission" date="2020-07" db="EMBL/GenBank/DDBJ databases">
        <title>Sequencing the genomes of 1000 actinobacteria strains.</title>
        <authorList>
            <person name="Klenk H.-P."/>
        </authorList>
    </citation>
    <scope>NUCLEOTIDE SEQUENCE [LARGE SCALE GENOMIC DNA]</scope>
    <source>
        <strain evidence="5 6">DSM 26341</strain>
    </source>
</reference>
<dbReference type="InterPro" id="IPR028098">
    <property type="entry name" value="Glyco_trans_4-like_N"/>
</dbReference>
<evidence type="ECO:0000256" key="1">
    <source>
        <dbReference type="ARBA" id="ARBA00021292"/>
    </source>
</evidence>
<dbReference type="Proteomes" id="UP000539111">
    <property type="component" value="Unassembled WGS sequence"/>
</dbReference>
<keyword evidence="6" id="KW-1185">Reference proteome</keyword>
<name>A0A7Z0CZK1_9MICO</name>
<protein>
    <recommendedName>
        <fullName evidence="1">D-inositol 3-phosphate glycosyltransferase</fullName>
    </recommendedName>
</protein>
<dbReference type="AlphaFoldDB" id="A0A7Z0CZK1"/>
<evidence type="ECO:0000313" key="5">
    <source>
        <dbReference type="EMBL" id="NYI66416.1"/>
    </source>
</evidence>
<keyword evidence="3 5" id="KW-0808">Transferase</keyword>
<proteinExistence type="predicted"/>
<accession>A0A7Z0CZK1</accession>
<dbReference type="PANTHER" id="PTHR45947">
    <property type="entry name" value="SULFOQUINOVOSYL TRANSFERASE SQD2"/>
    <property type="match status" value="1"/>
</dbReference>
<evidence type="ECO:0000313" key="6">
    <source>
        <dbReference type="Proteomes" id="UP000539111"/>
    </source>
</evidence>
<evidence type="ECO:0000259" key="4">
    <source>
        <dbReference type="Pfam" id="PF13439"/>
    </source>
</evidence>
<dbReference type="EMBL" id="JACBZP010000001">
    <property type="protein sequence ID" value="NYI66416.1"/>
    <property type="molecule type" value="Genomic_DNA"/>
</dbReference>
<keyword evidence="2" id="KW-0328">Glycosyltransferase</keyword>
<evidence type="ECO:0000256" key="3">
    <source>
        <dbReference type="ARBA" id="ARBA00022679"/>
    </source>
</evidence>
<dbReference type="GO" id="GO:1901137">
    <property type="term" value="P:carbohydrate derivative biosynthetic process"/>
    <property type="evidence" value="ECO:0007669"/>
    <property type="project" value="UniProtKB-ARBA"/>
</dbReference>
<dbReference type="Gene3D" id="3.40.50.2000">
    <property type="entry name" value="Glycogen Phosphorylase B"/>
    <property type="match status" value="2"/>
</dbReference>
<organism evidence="5 6">
    <name type="scientific">Spelaeicoccus albus</name>
    <dbReference type="NCBI Taxonomy" id="1280376"/>
    <lineage>
        <taxon>Bacteria</taxon>
        <taxon>Bacillati</taxon>
        <taxon>Actinomycetota</taxon>
        <taxon>Actinomycetes</taxon>
        <taxon>Micrococcales</taxon>
        <taxon>Brevibacteriaceae</taxon>
        <taxon>Spelaeicoccus</taxon>
    </lineage>
</organism>
<dbReference type="RefSeq" id="WP_179425754.1">
    <property type="nucleotide sequence ID" value="NZ_JACBZP010000001.1"/>
</dbReference>
<feature type="domain" description="Glycosyltransferase subfamily 4-like N-terminal" evidence="4">
    <location>
        <begin position="14"/>
        <end position="181"/>
    </location>
</feature>
<sequence>MRVAFVTEMWFPSINGLVTRLAATVSALRAEGHDVLIIAPHERGETDSADPGVTVRRVPAFRVGFVYGGQPWGWPLPRVDRYIAEFRPDVVHVVSPLVLGIAGVRAARRHRVALIASFHTNVAAYTSSYHLSGLRPVVWMLTRSLHNKAHINLATSTYAVDLLAAHGIRRLRLWRRGVGLELFNPKHRDATSDQVGAVTPSDERQLPTALYVGRLAAEKGLRRLLPLARSGTVRLVMVGEGPDRATLEREFAGTPTVFAGSRTGVELARTYANADVFVFPSTTETLGLVLIEALASGLPVVSVDSPASRELLTGCPAAKLFPAGDPGMLTQTVRDLLASMPRTELSRHARDEAEPWGWAAATAQMIRWYEEARSEAPAPPA</sequence>
<dbReference type="Pfam" id="PF13439">
    <property type="entry name" value="Glyco_transf_4"/>
    <property type="match status" value="1"/>
</dbReference>